<organism evidence="2">
    <name type="scientific">viral metagenome</name>
    <dbReference type="NCBI Taxonomy" id="1070528"/>
    <lineage>
        <taxon>unclassified sequences</taxon>
        <taxon>metagenomes</taxon>
        <taxon>organismal metagenomes</taxon>
    </lineage>
</organism>
<sequence>MANEYTVKLIFDADGALAIKGISQVESKISDFTRMSNSSNSAIKSMWQNFTSLSLGVNQALDAFGKFYIYAQKIKDFGAAGAILIKQEEGFNALAAAAGYSGQAIVNAWQNAAQGVVGASDLMERGGRLMQESIDPVVIEKTISLLKKQASVVGETFLPAYEKYIAAVTTGIMGRGFKPYIGTLEMDKELEKYAETHGKVVEKLSQEEKAHARSIIILKALQDRVGGVSGAMSSYADSIDKSKSQIKGFWEDQEKGAAGFSATLYKLHAWILQNMSGGPEQFWGPKLPSTLKEGAEQLKLLERYQRGEIVKLPMPILPREKEPPKPVLAGAEELRGLEQKKIASLDAWNTSKKLIDFEYAYLTKMYKDDAVAYTIVKSWKANEDKKWTNQVMLVKEQESQKYLELIGNEEGALKKKYDIEIFEAKGNADLITLIRKRQVQDEINRGNTIAQFWIKAHGDQLKEEGDFQSKLADIRTSTGMVSEEAALQAKLTWRQKALQIEKDIAEQTLKLEVMPEQRRNLIAQIQLLEYKIINDRKLGESEIAAARLKYMRDAEQVLRAGVISQIGTESEMAQRRASLQVKTGFKFDVEAVKEQYDWERKIAAERIRDVEIQLTQTKEESKRLGLMSQRNDLVRVFNTLEGKEGLEIAALKYEAQKKYLELQKQERDLKRENLSSSMEGIARLLDLTSSSTDQMLQTLSLGMKQVIESSTSLPAILSGGDIYTQRFERQVEMFAKMEEATRNHQDRERIMEEQGAAVEKALAEKEFSQRFAIASNGFGALAGLALSFYALSNKQSKAALQVYQALAVAQAIIDTYVSAQKAYTATIGIPVVGPYLAPAMAAVAVAAGIARVAAIKSQTFHSGGDVMGSSGSEVSAILQPKEVVIDRTTSQREGGYAGIMDKLDRPQASQDIAIINVLDDSVVESFLTSQRGRKIIRNVMQK</sequence>
<keyword evidence="1" id="KW-0472">Membrane</keyword>
<proteinExistence type="predicted"/>
<protein>
    <submittedName>
        <fullName evidence="2">Putative tail tape measure protein</fullName>
    </submittedName>
</protein>
<feature type="transmembrane region" description="Helical" evidence="1">
    <location>
        <begin position="771"/>
        <end position="791"/>
    </location>
</feature>
<keyword evidence="1" id="KW-1133">Transmembrane helix</keyword>
<evidence type="ECO:0000256" key="1">
    <source>
        <dbReference type="SAM" id="Phobius"/>
    </source>
</evidence>
<accession>A0A6M3L1E1</accession>
<evidence type="ECO:0000313" key="2">
    <source>
        <dbReference type="EMBL" id="QJA88397.1"/>
    </source>
</evidence>
<name>A0A6M3L1E1_9ZZZZ</name>
<gene>
    <name evidence="2" type="ORF">MM415B02770_0007</name>
</gene>
<reference evidence="2" key="1">
    <citation type="submission" date="2020-03" db="EMBL/GenBank/DDBJ databases">
        <title>The deep terrestrial virosphere.</title>
        <authorList>
            <person name="Holmfeldt K."/>
            <person name="Nilsson E."/>
            <person name="Simone D."/>
            <person name="Lopez-Fernandez M."/>
            <person name="Wu X."/>
            <person name="de Brujin I."/>
            <person name="Lundin D."/>
            <person name="Andersson A."/>
            <person name="Bertilsson S."/>
            <person name="Dopson M."/>
        </authorList>
    </citation>
    <scope>NUCLEOTIDE SEQUENCE</scope>
    <source>
        <strain evidence="2">MM415B02770</strain>
    </source>
</reference>
<keyword evidence="1" id="KW-0812">Transmembrane</keyword>
<dbReference type="AlphaFoldDB" id="A0A6M3L1E1"/>
<dbReference type="EMBL" id="MT142775">
    <property type="protein sequence ID" value="QJA88397.1"/>
    <property type="molecule type" value="Genomic_DNA"/>
</dbReference>